<dbReference type="PRINTS" id="PR00423">
    <property type="entry name" value="CELLDVISFTSZ"/>
</dbReference>
<name>A0A5C0UEJ3_9PROT</name>
<accession>A0A5C0UEJ3</accession>
<feature type="binding site" evidence="4">
    <location>
        <position position="224"/>
    </location>
    <ligand>
        <name>GTP</name>
        <dbReference type="ChEBI" id="CHEBI:37565"/>
    </ligand>
</feature>
<feature type="domain" description="Tubulin/FtsZ GTPase" evidence="8">
    <location>
        <begin position="14"/>
        <end position="242"/>
    </location>
</feature>
<dbReference type="InterPro" id="IPR037103">
    <property type="entry name" value="Tubulin/FtsZ-like_C"/>
</dbReference>
<comment type="subcellular location">
    <subcellularLocation>
        <location evidence="4">Cytoplasm</location>
    </subcellularLocation>
    <text evidence="4">Assembles at midcell at the inner surface of the cytoplasmic membrane.</text>
</comment>
<dbReference type="HAMAP" id="MF_00909">
    <property type="entry name" value="FtsZ"/>
    <property type="match status" value="1"/>
</dbReference>
<evidence type="ECO:0000256" key="5">
    <source>
        <dbReference type="NCBIfam" id="TIGR00065"/>
    </source>
</evidence>
<comment type="similarity">
    <text evidence="1 4 6">Belongs to the FtsZ family.</text>
</comment>
<comment type="function">
    <text evidence="4 6">Essential cell division protein that forms a contractile ring structure (Z ring) at the future cell division site. The regulation of the ring assembly controls the timing and the location of cell division. One of the functions of the FtsZ ring is to recruit other cell division proteins to the septum to produce a new cell wall between the dividing cells. Binds GTP and shows GTPase activity.</text>
</comment>
<dbReference type="InterPro" id="IPR036525">
    <property type="entry name" value="Tubulin/FtsZ_GTPase_sf"/>
</dbReference>
<dbReference type="InterPro" id="IPR018316">
    <property type="entry name" value="Tubulin/FtsZ_2-layer-sand-dom"/>
</dbReference>
<keyword evidence="4 6" id="KW-0717">Septation</keyword>
<keyword evidence="3 4" id="KW-0342">GTP-binding</keyword>
<evidence type="ECO:0000256" key="7">
    <source>
        <dbReference type="SAM" id="MobiDB-lite"/>
    </source>
</evidence>
<dbReference type="Gene3D" id="3.40.50.1440">
    <property type="entry name" value="Tubulin/FtsZ, GTPase domain"/>
    <property type="match status" value="1"/>
</dbReference>
<dbReference type="PANTHER" id="PTHR30314">
    <property type="entry name" value="CELL DIVISION PROTEIN FTSZ-RELATED"/>
    <property type="match status" value="1"/>
</dbReference>
<sequence>MVNGEMMKKNMNLRIVVLGVGGAGCNAVNNMIQNKSAKDSVKQQLNNMLSAKDESIKDSDLSGIASKDLNESFDIEFAVCNTDIQALNESPCAKKIQLGVKSAQGLGAGSKPECGKKAAEESLDSVMEFLDGTNMVIITAGMGGGTGTGAAPIIAEATKAAGILTLAVVTKPFDFEGSFRIKTAEKGIEELQSNVDTLVIVANQNLHSITTGNTPFMDAFGIADKFLADCIGSVVNIIKNPGLINVDFADLSTVIKDRRNKAMMGSGIASGENKGAKAAATAMSNLLLDFGDFSWKNVDHVLVCITGGINLSMDDVSDATQKINEEISSDAHIILGATFENDMDDAIRIFIFGTSKKNEYEIKSENIKFSNENVNVHYQDSLFVGSQHNLNEPNNEFKPTYTKEDTQQQNTKQKSIWSKIWSKKETKDDEISVKNEKAPDFLQDK</sequence>
<feature type="compositionally biased region" description="Basic and acidic residues" evidence="7">
    <location>
        <begin position="422"/>
        <end position="445"/>
    </location>
</feature>
<dbReference type="InterPro" id="IPR000158">
    <property type="entry name" value="Cell_div_FtsZ"/>
</dbReference>
<dbReference type="SUPFAM" id="SSF52490">
    <property type="entry name" value="Tubulin nucleotide-binding domain-like"/>
    <property type="match status" value="1"/>
</dbReference>
<dbReference type="InterPro" id="IPR003008">
    <property type="entry name" value="Tubulin_FtsZ_GTPase"/>
</dbReference>
<comment type="subunit">
    <text evidence="4">Homodimer. Polymerizes to form a dynamic ring structure in a strictly GTP-dependent manner. Interacts directly with several other division proteins.</text>
</comment>
<dbReference type="InterPro" id="IPR008280">
    <property type="entry name" value="Tub_FtsZ_C"/>
</dbReference>
<dbReference type="InterPro" id="IPR045061">
    <property type="entry name" value="FtsZ/CetZ"/>
</dbReference>
<dbReference type="SUPFAM" id="SSF55307">
    <property type="entry name" value="Tubulin C-terminal domain-like"/>
    <property type="match status" value="1"/>
</dbReference>
<reference evidence="10 11" key="1">
    <citation type="submission" date="2019-08" db="EMBL/GenBank/DDBJ databases">
        <title>Highly reduced genomes of protist endosymbionts show evolutionary convergence.</title>
        <authorList>
            <person name="George E."/>
            <person name="Husnik F."/>
            <person name="Tashyreva D."/>
            <person name="Prokopchuk G."/>
            <person name="Horak A."/>
            <person name="Kwong W.K."/>
            <person name="Lukes J."/>
            <person name="Keeling P.J."/>
        </authorList>
    </citation>
    <scope>NUCLEOTIDE SEQUENCE [LARGE SCALE GENOMIC DNA]</scope>
    <source>
        <strain evidence="10">1604LC</strain>
    </source>
</reference>
<evidence type="ECO:0000259" key="8">
    <source>
        <dbReference type="SMART" id="SM00864"/>
    </source>
</evidence>
<evidence type="ECO:0000313" key="11">
    <source>
        <dbReference type="Proteomes" id="UP000325004"/>
    </source>
</evidence>
<feature type="binding site" evidence="4">
    <location>
        <begin position="145"/>
        <end position="147"/>
    </location>
    <ligand>
        <name>GTP</name>
        <dbReference type="ChEBI" id="CHEBI:37565"/>
    </ligand>
</feature>
<dbReference type="GO" id="GO:0051258">
    <property type="term" value="P:protein polymerization"/>
    <property type="evidence" value="ECO:0007669"/>
    <property type="project" value="UniProtKB-UniRule"/>
</dbReference>
<dbReference type="PROSITE" id="PS01135">
    <property type="entry name" value="FTSZ_2"/>
    <property type="match status" value="1"/>
</dbReference>
<evidence type="ECO:0000259" key="9">
    <source>
        <dbReference type="SMART" id="SM00865"/>
    </source>
</evidence>
<dbReference type="GO" id="GO:0032153">
    <property type="term" value="C:cell division site"/>
    <property type="evidence" value="ECO:0007669"/>
    <property type="project" value="UniProtKB-UniRule"/>
</dbReference>
<dbReference type="InterPro" id="IPR024757">
    <property type="entry name" value="FtsZ_C"/>
</dbReference>
<keyword evidence="4 6" id="KW-0132">Cell division</keyword>
<dbReference type="CDD" id="cd02201">
    <property type="entry name" value="FtsZ_type1"/>
    <property type="match status" value="1"/>
</dbReference>
<feature type="binding site" evidence="4">
    <location>
        <position position="176"/>
    </location>
    <ligand>
        <name>GTP</name>
        <dbReference type="ChEBI" id="CHEBI:37565"/>
    </ligand>
</feature>
<evidence type="ECO:0000256" key="3">
    <source>
        <dbReference type="ARBA" id="ARBA00023134"/>
    </source>
</evidence>
<keyword evidence="4" id="KW-0963">Cytoplasm</keyword>
<keyword evidence="2 4" id="KW-0547">Nucleotide-binding</keyword>
<evidence type="ECO:0000256" key="4">
    <source>
        <dbReference type="HAMAP-Rule" id="MF_00909"/>
    </source>
</evidence>
<dbReference type="SMART" id="SM00865">
    <property type="entry name" value="Tubulin_C"/>
    <property type="match status" value="1"/>
</dbReference>
<dbReference type="SMART" id="SM00864">
    <property type="entry name" value="Tubulin"/>
    <property type="match status" value="1"/>
</dbReference>
<dbReference type="AlphaFoldDB" id="A0A5C0UEJ3"/>
<keyword evidence="11" id="KW-1185">Reference proteome</keyword>
<dbReference type="InterPro" id="IPR020805">
    <property type="entry name" value="Cell_div_FtsZ_CS"/>
</dbReference>
<dbReference type="GO" id="GO:0003924">
    <property type="term" value="F:GTPase activity"/>
    <property type="evidence" value="ECO:0007669"/>
    <property type="project" value="UniProtKB-UniRule"/>
</dbReference>
<keyword evidence="4 6" id="KW-0131">Cell cycle</keyword>
<dbReference type="Pfam" id="PF00091">
    <property type="entry name" value="Tubulin"/>
    <property type="match status" value="1"/>
</dbReference>
<dbReference type="GO" id="GO:0043093">
    <property type="term" value="P:FtsZ-dependent cytokinesis"/>
    <property type="evidence" value="ECO:0007669"/>
    <property type="project" value="UniProtKB-UniRule"/>
</dbReference>
<dbReference type="Gene3D" id="3.30.1330.20">
    <property type="entry name" value="Tubulin/FtsZ, C-terminal domain"/>
    <property type="match status" value="1"/>
</dbReference>
<dbReference type="GO" id="GO:0000917">
    <property type="term" value="P:division septum assembly"/>
    <property type="evidence" value="ECO:0007669"/>
    <property type="project" value="UniProtKB-KW"/>
</dbReference>
<evidence type="ECO:0000313" key="10">
    <source>
        <dbReference type="EMBL" id="QEK38515.1"/>
    </source>
</evidence>
<evidence type="ECO:0000256" key="2">
    <source>
        <dbReference type="ARBA" id="ARBA00022741"/>
    </source>
</evidence>
<evidence type="ECO:0000256" key="6">
    <source>
        <dbReference type="RuleBase" id="RU000631"/>
    </source>
</evidence>
<evidence type="ECO:0000256" key="1">
    <source>
        <dbReference type="ARBA" id="ARBA00009690"/>
    </source>
</evidence>
<dbReference type="NCBIfam" id="TIGR00065">
    <property type="entry name" value="ftsZ"/>
    <property type="match status" value="1"/>
</dbReference>
<dbReference type="OrthoDB" id="9813375at2"/>
<dbReference type="EMBL" id="CP043316">
    <property type="protein sequence ID" value="QEK38515.1"/>
    <property type="molecule type" value="Genomic_DNA"/>
</dbReference>
<dbReference type="GO" id="GO:0005737">
    <property type="term" value="C:cytoplasm"/>
    <property type="evidence" value="ECO:0007669"/>
    <property type="project" value="UniProtKB-SubCell"/>
</dbReference>
<gene>
    <name evidence="4 10" type="primary">ftsZ</name>
    <name evidence="10" type="ORF">FZC34_01160</name>
</gene>
<feature type="region of interest" description="Disordered" evidence="7">
    <location>
        <begin position="393"/>
        <end position="445"/>
    </location>
</feature>
<feature type="binding site" evidence="4">
    <location>
        <position position="180"/>
    </location>
    <ligand>
        <name>GTP</name>
        <dbReference type="ChEBI" id="CHEBI:37565"/>
    </ligand>
</feature>
<dbReference type="PANTHER" id="PTHR30314:SF3">
    <property type="entry name" value="MITOCHONDRIAL DIVISION PROTEIN FSZA"/>
    <property type="match status" value="1"/>
</dbReference>
<dbReference type="GO" id="GO:0005525">
    <property type="term" value="F:GTP binding"/>
    <property type="evidence" value="ECO:0007669"/>
    <property type="project" value="UniProtKB-UniRule"/>
</dbReference>
<feature type="domain" description="Tubulin/FtsZ 2-layer sandwich" evidence="9">
    <location>
        <begin position="244"/>
        <end position="365"/>
    </location>
</feature>
<dbReference type="Pfam" id="PF12327">
    <property type="entry name" value="FtsZ_C"/>
    <property type="match status" value="1"/>
</dbReference>
<dbReference type="Proteomes" id="UP000325004">
    <property type="component" value="Chromosome"/>
</dbReference>
<proteinExistence type="inferred from homology"/>
<dbReference type="PROSITE" id="PS01134">
    <property type="entry name" value="FTSZ_1"/>
    <property type="match status" value="1"/>
</dbReference>
<protein>
    <recommendedName>
        <fullName evidence="4 5">Cell division protein FtsZ</fullName>
    </recommendedName>
</protein>
<dbReference type="KEGG" id="cpri:FZC34_01160"/>
<feature type="binding site" evidence="4">
    <location>
        <begin position="22"/>
        <end position="26"/>
    </location>
    <ligand>
        <name>GTP</name>
        <dbReference type="ChEBI" id="CHEBI:37565"/>
    </ligand>
</feature>
<organism evidence="10 11">
    <name type="scientific">Candidatus Cytomitobacter primus</name>
    <dbReference type="NCBI Taxonomy" id="2066024"/>
    <lineage>
        <taxon>Bacteria</taxon>
        <taxon>Pseudomonadati</taxon>
        <taxon>Pseudomonadota</taxon>
        <taxon>Alphaproteobacteria</taxon>
        <taxon>Holosporales</taxon>
        <taxon>Holosporaceae</taxon>
        <taxon>Candidatus Cytomitobacter</taxon>
    </lineage>
</organism>